<protein>
    <submittedName>
        <fullName evidence="1">Uncharacterized protein</fullName>
    </submittedName>
</protein>
<evidence type="ECO:0000313" key="1">
    <source>
        <dbReference type="EMBL" id="ARM71036.1"/>
    </source>
</evidence>
<accession>A0A1W6JUV5</accession>
<organism evidence="1 2">
    <name type="scientific">Vibrio phage pVco-5</name>
    <dbReference type="NCBI Taxonomy" id="1965485"/>
    <lineage>
        <taxon>Viruses</taxon>
        <taxon>Duplodnaviria</taxon>
        <taxon>Heunggongvirae</taxon>
        <taxon>Uroviricota</taxon>
        <taxon>Caudoviricetes</taxon>
        <taxon>Schitoviridae</taxon>
        <taxon>Vicoquintavirus</taxon>
        <taxon>Vicoquintavirus Pvco5</taxon>
    </lineage>
</organism>
<reference evidence="1 2" key="1">
    <citation type="submission" date="2017-02" db="EMBL/GenBank/DDBJ databases">
        <title>Comeplete genome sequence of Bacteriophage pVco-5, that infects Vibrio corallilyticus.</title>
        <authorList>
            <person name="Kim H.J."/>
            <person name="Park S.C."/>
        </authorList>
    </citation>
    <scope>NUCLEOTIDE SEQUENCE [LARGE SCALE GENOMIC DNA]</scope>
</reference>
<gene>
    <name evidence="1" type="ORF">pVco5_048</name>
</gene>
<proteinExistence type="predicted"/>
<dbReference type="Proteomes" id="UP000225564">
    <property type="component" value="Segment"/>
</dbReference>
<keyword evidence="2" id="KW-1185">Reference proteome</keyword>
<dbReference type="EMBL" id="KY612839">
    <property type="protein sequence ID" value="ARM71036.1"/>
    <property type="molecule type" value="Genomic_DNA"/>
</dbReference>
<name>A0A1W6JUV5_9CAUD</name>
<evidence type="ECO:0000313" key="2">
    <source>
        <dbReference type="Proteomes" id="UP000225564"/>
    </source>
</evidence>
<sequence>MSDETLHNKQLRGHVKTVRRLQYESNKHICQPRSGEAV</sequence>